<dbReference type="EMBL" id="KZ999220">
    <property type="protein sequence ID" value="RKO85295.1"/>
    <property type="molecule type" value="Genomic_DNA"/>
</dbReference>
<reference evidence="4" key="1">
    <citation type="journal article" date="2018" name="Nat. Microbiol.">
        <title>Leveraging single-cell genomics to expand the fungal tree of life.</title>
        <authorList>
            <person name="Ahrendt S.R."/>
            <person name="Quandt C.A."/>
            <person name="Ciobanu D."/>
            <person name="Clum A."/>
            <person name="Salamov A."/>
            <person name="Andreopoulos B."/>
            <person name="Cheng J.F."/>
            <person name="Woyke T."/>
            <person name="Pelin A."/>
            <person name="Henrissat B."/>
            <person name="Reynolds N.K."/>
            <person name="Benny G.L."/>
            <person name="Smith M.E."/>
            <person name="James T.Y."/>
            <person name="Grigoriev I.V."/>
        </authorList>
    </citation>
    <scope>NUCLEOTIDE SEQUENCE [LARGE SCALE GENOMIC DNA]</scope>
</reference>
<evidence type="ECO:0000256" key="2">
    <source>
        <dbReference type="SAM" id="MobiDB-lite"/>
    </source>
</evidence>
<proteinExistence type="predicted"/>
<evidence type="ECO:0000313" key="3">
    <source>
        <dbReference type="EMBL" id="RKO85295.1"/>
    </source>
</evidence>
<sequence>MHPTVQIHILPNATNEIPPNTNAPSHYLQACALAALFLHFGLRLFSKTLTLLTAKLVQAIAKVVGLFVGVERTTRRLTPTYPPPPYTPPPRVSRPANDFEMDRFETRESEQIRLARILLQTERERVRVEQMKLEVEMKKLRVQNALAEREGLERVAGATRARATCEHLDRMAREEREHLDRIAQEELEHLDRLAHEEREQLG</sequence>
<organism evidence="3 4">
    <name type="scientific">Blyttiomyces helicus</name>
    <dbReference type="NCBI Taxonomy" id="388810"/>
    <lineage>
        <taxon>Eukaryota</taxon>
        <taxon>Fungi</taxon>
        <taxon>Fungi incertae sedis</taxon>
        <taxon>Chytridiomycota</taxon>
        <taxon>Chytridiomycota incertae sedis</taxon>
        <taxon>Chytridiomycetes</taxon>
        <taxon>Chytridiomycetes incertae sedis</taxon>
        <taxon>Blyttiomyces</taxon>
    </lineage>
</organism>
<evidence type="ECO:0000313" key="4">
    <source>
        <dbReference type="Proteomes" id="UP000269721"/>
    </source>
</evidence>
<dbReference type="AlphaFoldDB" id="A0A4P9W1R1"/>
<gene>
    <name evidence="3" type="ORF">BDK51DRAFT_32470</name>
</gene>
<feature type="region of interest" description="Disordered" evidence="2">
    <location>
        <begin position="78"/>
        <end position="97"/>
    </location>
</feature>
<dbReference type="Proteomes" id="UP000269721">
    <property type="component" value="Unassembled WGS sequence"/>
</dbReference>
<evidence type="ECO:0000256" key="1">
    <source>
        <dbReference type="SAM" id="Coils"/>
    </source>
</evidence>
<protein>
    <submittedName>
        <fullName evidence="3">Uncharacterized protein</fullName>
    </submittedName>
</protein>
<feature type="coiled-coil region" evidence="1">
    <location>
        <begin position="123"/>
        <end position="188"/>
    </location>
</feature>
<feature type="compositionally biased region" description="Pro residues" evidence="2">
    <location>
        <begin position="80"/>
        <end position="92"/>
    </location>
</feature>
<name>A0A4P9W1R1_9FUNG</name>
<keyword evidence="4" id="KW-1185">Reference proteome</keyword>
<accession>A0A4P9W1R1</accession>
<keyword evidence="1" id="KW-0175">Coiled coil</keyword>